<dbReference type="GO" id="GO:0032050">
    <property type="term" value="F:clathrin heavy chain binding"/>
    <property type="evidence" value="ECO:0007669"/>
    <property type="project" value="TreeGrafter"/>
</dbReference>
<dbReference type="Proteomes" id="UP000005222">
    <property type="component" value="Chromosome A"/>
</dbReference>
<dbReference type="AlphaFoldDB" id="G8YVD0"/>
<reference evidence="10" key="2">
    <citation type="journal article" date="2012" name="G3 (Bethesda)">
        <title>Pichia sorbitophila, an interspecies yeast hybrid reveals early steps of genome resolution following polyploidization.</title>
        <authorList>
            <person name="Leh Louis V."/>
            <person name="Despons L."/>
            <person name="Friedrich A."/>
            <person name="Martin T."/>
            <person name="Durrens P."/>
            <person name="Casaregola S."/>
            <person name="Neuveglise C."/>
            <person name="Fairhead C."/>
            <person name="Marck C."/>
            <person name="Cruz J.A."/>
            <person name="Straub M.L."/>
            <person name="Kugler V."/>
            <person name="Sacerdot C."/>
            <person name="Uzunov Z."/>
            <person name="Thierry A."/>
            <person name="Weiss S."/>
            <person name="Bleykasten C."/>
            <person name="De Montigny J."/>
            <person name="Jacques N."/>
            <person name="Jung P."/>
            <person name="Lemaire M."/>
            <person name="Mallet S."/>
            <person name="Morel G."/>
            <person name="Richard G.F."/>
            <person name="Sarkar A."/>
            <person name="Savel G."/>
            <person name="Schacherer J."/>
            <person name="Seret M.L."/>
            <person name="Talla E."/>
            <person name="Samson G."/>
            <person name="Jubin C."/>
            <person name="Poulain J."/>
            <person name="Vacherie B."/>
            <person name="Barbe V."/>
            <person name="Pelletier E."/>
            <person name="Sherman D.J."/>
            <person name="Westhof E."/>
            <person name="Weissenbach J."/>
            <person name="Baret P.V."/>
            <person name="Wincker P."/>
            <person name="Gaillardin C."/>
            <person name="Dujon B."/>
            <person name="Souciet J.L."/>
        </authorList>
    </citation>
    <scope>NUCLEOTIDE SEQUENCE [LARGE SCALE GENOMIC DNA]</scope>
    <source>
        <strain evidence="10">ATCC MYA-4447 / BCRC 22081 / CBS 7064 / NBRC 10061 / NRRL Y-12695</strain>
    </source>
</reference>
<dbReference type="GO" id="GO:0030132">
    <property type="term" value="C:clathrin coat of coated pit"/>
    <property type="evidence" value="ECO:0007669"/>
    <property type="project" value="InterPro"/>
</dbReference>
<evidence type="ECO:0000256" key="6">
    <source>
        <dbReference type="RuleBase" id="RU363137"/>
    </source>
</evidence>
<dbReference type="Pfam" id="PF01086">
    <property type="entry name" value="Clathrin_lg_ch"/>
    <property type="match status" value="1"/>
</dbReference>
<evidence type="ECO:0000256" key="4">
    <source>
        <dbReference type="ARBA" id="ARBA00023176"/>
    </source>
</evidence>
<comment type="function">
    <text evidence="6">Clathrin is the major protein of the polyhedral coat of coated pits and vesicles.</text>
</comment>
<proteinExistence type="inferred from homology"/>
<keyword evidence="4 6" id="KW-0168">Coated pit</keyword>
<evidence type="ECO:0000313" key="8">
    <source>
        <dbReference type="EMBL" id="CCE72813.1"/>
    </source>
</evidence>
<dbReference type="EMBL" id="FO082058">
    <property type="protein sequence ID" value="CCE73374.1"/>
    <property type="molecule type" value="Genomic_DNA"/>
</dbReference>
<dbReference type="HOGENOM" id="CLU_069856_0_1_1"/>
<dbReference type="InterPro" id="IPR000996">
    <property type="entry name" value="Clathrin_L-chain"/>
</dbReference>
<sequence>MADKFPALGSIDKDLPVVEGSENYGGSDFLSREKELVGDEFKTEDDKKAFEESDDEFNDFKEQYPEVDYQNNVGSEESSAGQFAESTEQIYTQFEDGEEPRSIKDWRERRELEISERDKANAKKKESIIEEARQTVDDFYDNYNSKKEQNSKKVLEEQQAFLEKRDNFLKRGTFWDRADELINEAGELPIDEKRDRSRLEGLLAKLKGKDNVPAAGGY</sequence>
<dbReference type="OrthoDB" id="5512at2759"/>
<dbReference type="eggNOG" id="KOG4031">
    <property type="taxonomic scope" value="Eukaryota"/>
</dbReference>
<keyword evidence="10" id="KW-1185">Reference proteome</keyword>
<accession>G8YVD0</accession>
<evidence type="ECO:0000313" key="10">
    <source>
        <dbReference type="Proteomes" id="UP000005222"/>
    </source>
</evidence>
<dbReference type="Proteomes" id="UP000005222">
    <property type="component" value="Chromosome B"/>
</dbReference>
<organism evidence="8 10">
    <name type="scientific">Pichia sorbitophila (strain ATCC MYA-4447 / BCRC 22081 / CBS 7064 / NBRC 10061 / NRRL Y-12695)</name>
    <name type="common">Hybrid yeast</name>
    <dbReference type="NCBI Taxonomy" id="559304"/>
    <lineage>
        <taxon>Eukaryota</taxon>
        <taxon>Fungi</taxon>
        <taxon>Dikarya</taxon>
        <taxon>Ascomycota</taxon>
        <taxon>Saccharomycotina</taxon>
        <taxon>Pichiomycetes</taxon>
        <taxon>Debaryomycetaceae</taxon>
        <taxon>Millerozyma</taxon>
    </lineage>
</organism>
<dbReference type="STRING" id="559304.G8YVD0"/>
<protein>
    <recommendedName>
        <fullName evidence="6">Clathrin light chain</fullName>
    </recommendedName>
</protein>
<comment type="subcellular location">
    <subcellularLocation>
        <location evidence="1 6">Cytoplasmic vesicle membrane</location>
        <topology evidence="1 6">Peripheral membrane protein</topology>
        <orientation evidence="1 6">Cytoplasmic side</orientation>
    </subcellularLocation>
    <subcellularLocation>
        <location evidence="6">Membrane</location>
        <location evidence="6">Coated pit</location>
        <topology evidence="6">Peripheral membrane protein</topology>
        <orientation evidence="6">Cytoplasmic side</orientation>
    </subcellularLocation>
    <text evidence="6">Cytoplasmic face of coated pits and vesicles.</text>
</comment>
<dbReference type="GO" id="GO:0005198">
    <property type="term" value="F:structural molecule activity"/>
    <property type="evidence" value="ECO:0007669"/>
    <property type="project" value="InterPro"/>
</dbReference>
<evidence type="ECO:0000256" key="1">
    <source>
        <dbReference type="ARBA" id="ARBA00004180"/>
    </source>
</evidence>
<dbReference type="GO" id="GO:0030130">
    <property type="term" value="C:clathrin coat of trans-Golgi network vesicle"/>
    <property type="evidence" value="ECO:0007669"/>
    <property type="project" value="InterPro"/>
</dbReference>
<dbReference type="GO" id="GO:0006886">
    <property type="term" value="P:intracellular protein transport"/>
    <property type="evidence" value="ECO:0007669"/>
    <property type="project" value="InterPro"/>
</dbReference>
<comment type="similarity">
    <text evidence="2 6">Belongs to the clathrin light chain family.</text>
</comment>
<dbReference type="FunCoup" id="G8YVD0">
    <property type="interactions" value="581"/>
</dbReference>
<evidence type="ECO:0000256" key="5">
    <source>
        <dbReference type="ARBA" id="ARBA00023329"/>
    </source>
</evidence>
<keyword evidence="3 6" id="KW-0472">Membrane</keyword>
<reference evidence="8" key="1">
    <citation type="submission" date="2011-10" db="EMBL/GenBank/DDBJ databases">
        <authorList>
            <person name="Genoscope - CEA"/>
        </authorList>
    </citation>
    <scope>NUCLEOTIDE SEQUENCE</scope>
    <source>
        <strain evidence="8">CBS 7064</strain>
    </source>
</reference>
<dbReference type="EMBL" id="FO082059">
    <property type="protein sequence ID" value="CCE72813.1"/>
    <property type="molecule type" value="Genomic_DNA"/>
</dbReference>
<evidence type="ECO:0000256" key="7">
    <source>
        <dbReference type="SAM" id="Coils"/>
    </source>
</evidence>
<name>G8YVD0_PICSO</name>
<evidence type="ECO:0000313" key="9">
    <source>
        <dbReference type="EMBL" id="CCE73374.1"/>
    </source>
</evidence>
<dbReference type="OMA" id="FYENYNT"/>
<evidence type="ECO:0000256" key="2">
    <source>
        <dbReference type="ARBA" id="ARBA00005263"/>
    </source>
</evidence>
<keyword evidence="5 6" id="KW-0968">Cytoplasmic vesicle</keyword>
<feature type="coiled-coil region" evidence="7">
    <location>
        <begin position="129"/>
        <end position="165"/>
    </location>
</feature>
<keyword evidence="7" id="KW-0175">Coiled coil</keyword>
<evidence type="ECO:0000256" key="3">
    <source>
        <dbReference type="ARBA" id="ARBA00023136"/>
    </source>
</evidence>
<gene>
    <name evidence="8" type="primary">Piso0_000407</name>
    <name evidence="8" type="ORF">GNLVRS01_PISO0A08668g</name>
    <name evidence="9" type="ORF">GNLVRS01_PISO0B08735g</name>
</gene>
<dbReference type="InParanoid" id="G8YVD0"/>
<dbReference type="PANTHER" id="PTHR10639:SF7">
    <property type="entry name" value="CLATHRIN LIGHT CHAIN"/>
    <property type="match status" value="1"/>
</dbReference>
<dbReference type="PANTHER" id="PTHR10639">
    <property type="entry name" value="CLATHRIN LIGHT CHAIN"/>
    <property type="match status" value="1"/>
</dbReference>
<dbReference type="GO" id="GO:0072583">
    <property type="term" value="P:clathrin-dependent endocytosis"/>
    <property type="evidence" value="ECO:0007669"/>
    <property type="project" value="TreeGrafter"/>
</dbReference>